<protein>
    <submittedName>
        <fullName evidence="2">Uncharacterized protein</fullName>
    </submittedName>
</protein>
<organism evidence="2 3">
    <name type="scientific">Phialemonium atrogriseum</name>
    <dbReference type="NCBI Taxonomy" id="1093897"/>
    <lineage>
        <taxon>Eukaryota</taxon>
        <taxon>Fungi</taxon>
        <taxon>Dikarya</taxon>
        <taxon>Ascomycota</taxon>
        <taxon>Pezizomycotina</taxon>
        <taxon>Sordariomycetes</taxon>
        <taxon>Sordariomycetidae</taxon>
        <taxon>Cephalothecales</taxon>
        <taxon>Cephalothecaceae</taxon>
        <taxon>Phialemonium</taxon>
    </lineage>
</organism>
<gene>
    <name evidence="2" type="ORF">QBC33DRAFT_65891</name>
</gene>
<reference evidence="2" key="1">
    <citation type="submission" date="2023-06" db="EMBL/GenBank/DDBJ databases">
        <title>Genome-scale phylogeny and comparative genomics of the fungal order Sordariales.</title>
        <authorList>
            <consortium name="Lawrence Berkeley National Laboratory"/>
            <person name="Hensen N."/>
            <person name="Bonometti L."/>
            <person name="Westerberg I."/>
            <person name="Brannstrom I.O."/>
            <person name="Guillou S."/>
            <person name="Cros-Aarteil S."/>
            <person name="Calhoun S."/>
            <person name="Haridas S."/>
            <person name="Kuo A."/>
            <person name="Mondo S."/>
            <person name="Pangilinan J."/>
            <person name="Riley R."/>
            <person name="Labutti K."/>
            <person name="Andreopoulos B."/>
            <person name="Lipzen A."/>
            <person name="Chen C."/>
            <person name="Yanf M."/>
            <person name="Daum C."/>
            <person name="Ng V."/>
            <person name="Clum A."/>
            <person name="Steindorff A."/>
            <person name="Ohm R."/>
            <person name="Martin F."/>
            <person name="Silar P."/>
            <person name="Natvig D."/>
            <person name="Lalanne C."/>
            <person name="Gautier V."/>
            <person name="Ament-Velasquez S.L."/>
            <person name="Kruys A."/>
            <person name="Hutchinson M.I."/>
            <person name="Powell A.J."/>
            <person name="Barry K."/>
            <person name="Miller A.N."/>
            <person name="Grigoriev I.V."/>
            <person name="Debuchy R."/>
            <person name="Gladieux P."/>
            <person name="Thoren M.H."/>
            <person name="Johannesson H."/>
        </authorList>
    </citation>
    <scope>NUCLEOTIDE SEQUENCE</scope>
    <source>
        <strain evidence="2">8032-3</strain>
    </source>
</reference>
<dbReference type="RefSeq" id="XP_060283546.1">
    <property type="nucleotide sequence ID" value="XM_060432965.1"/>
</dbReference>
<proteinExistence type="predicted"/>
<evidence type="ECO:0000313" key="2">
    <source>
        <dbReference type="EMBL" id="KAK1767333.1"/>
    </source>
</evidence>
<dbReference type="GeneID" id="85316152"/>
<dbReference type="AlphaFoldDB" id="A0AAJ0BZE6"/>
<evidence type="ECO:0000313" key="3">
    <source>
        <dbReference type="Proteomes" id="UP001244011"/>
    </source>
</evidence>
<dbReference type="EMBL" id="MU839008">
    <property type="protein sequence ID" value="KAK1767333.1"/>
    <property type="molecule type" value="Genomic_DNA"/>
</dbReference>
<feature type="region of interest" description="Disordered" evidence="1">
    <location>
        <begin position="82"/>
        <end position="103"/>
    </location>
</feature>
<keyword evidence="3" id="KW-1185">Reference proteome</keyword>
<dbReference type="Proteomes" id="UP001244011">
    <property type="component" value="Unassembled WGS sequence"/>
</dbReference>
<evidence type="ECO:0000256" key="1">
    <source>
        <dbReference type="SAM" id="MobiDB-lite"/>
    </source>
</evidence>
<sequence length="237" mass="26649">MQLPRGSRCWSLWKRGQFKSALPAVKGRIPITATSRQPVHWLLATAPTGLTASAFNGNKIWLQVGDTLDRRDIQPQDEVVWNRPQNRARRRANRQPPPSRGNMAPFDVLQPLECPWMACLHSRSSPAAPYISTYIHQHAGSLAPIPPCLMYRSFPLHTDNSLPRPVLVSLLLLQEQRTSLIVGAESAECGHLSLFMTWMEVTLRACLGPTTSILLIPCSPTFFPTLRCPIFYLYKVI</sequence>
<name>A0AAJ0BZE6_9PEZI</name>
<comment type="caution">
    <text evidence="2">The sequence shown here is derived from an EMBL/GenBank/DDBJ whole genome shotgun (WGS) entry which is preliminary data.</text>
</comment>
<accession>A0AAJ0BZE6</accession>